<comment type="caution">
    <text evidence="1">The sequence shown here is derived from an EMBL/GenBank/DDBJ whole genome shotgun (WGS) entry which is preliminary data.</text>
</comment>
<sequence length="48" mass="5365">MISSSVPPELISINPIINKSFNDTSIPTAVDVDRFETESRELFVGRNQ</sequence>
<evidence type="ECO:0000313" key="3">
    <source>
        <dbReference type="EMBL" id="CAF4285395.1"/>
    </source>
</evidence>
<reference evidence="1" key="1">
    <citation type="submission" date="2021-02" db="EMBL/GenBank/DDBJ databases">
        <authorList>
            <person name="Nowell W R."/>
        </authorList>
    </citation>
    <scope>NUCLEOTIDE SEQUENCE</scope>
</reference>
<proteinExistence type="predicted"/>
<dbReference type="AlphaFoldDB" id="A0A8S2RGE0"/>
<accession>A0A8S2RGE0</accession>
<dbReference type="Proteomes" id="UP000681967">
    <property type="component" value="Unassembled WGS sequence"/>
</dbReference>
<dbReference type="Proteomes" id="UP000676336">
    <property type="component" value="Unassembled WGS sequence"/>
</dbReference>
<dbReference type="EMBL" id="CAJOBI010029949">
    <property type="protein sequence ID" value="CAF4267228.1"/>
    <property type="molecule type" value="Genomic_DNA"/>
</dbReference>
<dbReference type="Proteomes" id="UP000681720">
    <property type="component" value="Unassembled WGS sequence"/>
</dbReference>
<dbReference type="EMBL" id="CAJOBJ010033258">
    <property type="protein sequence ID" value="CAF4285395.1"/>
    <property type="molecule type" value="Genomic_DNA"/>
</dbReference>
<evidence type="ECO:0000313" key="5">
    <source>
        <dbReference type="Proteomes" id="UP000681967"/>
    </source>
</evidence>
<protein>
    <submittedName>
        <fullName evidence="1">Uncharacterized protein</fullName>
    </submittedName>
</protein>
<gene>
    <name evidence="1" type="ORF">BYL167_LOCUS22117</name>
    <name evidence="4" type="ORF">BYL167_LOCUS43382</name>
    <name evidence="3" type="ORF">GIL414_LOCUS25157</name>
    <name evidence="2" type="ORF">SMN809_LOCUS24675</name>
</gene>
<dbReference type="EMBL" id="CAJOBH010115193">
    <property type="protein sequence ID" value="CAF4682119.1"/>
    <property type="molecule type" value="Genomic_DNA"/>
</dbReference>
<feature type="non-terminal residue" evidence="1">
    <location>
        <position position="48"/>
    </location>
</feature>
<organism evidence="1 5">
    <name type="scientific">Rotaria magnacalcarata</name>
    <dbReference type="NCBI Taxonomy" id="392030"/>
    <lineage>
        <taxon>Eukaryota</taxon>
        <taxon>Metazoa</taxon>
        <taxon>Spiralia</taxon>
        <taxon>Gnathifera</taxon>
        <taxon>Rotifera</taxon>
        <taxon>Eurotatoria</taxon>
        <taxon>Bdelloidea</taxon>
        <taxon>Philodinida</taxon>
        <taxon>Philodinidae</taxon>
        <taxon>Rotaria</taxon>
    </lineage>
</organism>
<dbReference type="EMBL" id="CAJOBH010011619">
    <property type="protein sequence ID" value="CAF4164210.1"/>
    <property type="molecule type" value="Genomic_DNA"/>
</dbReference>
<evidence type="ECO:0000313" key="2">
    <source>
        <dbReference type="EMBL" id="CAF4267228.1"/>
    </source>
</evidence>
<evidence type="ECO:0000313" key="1">
    <source>
        <dbReference type="EMBL" id="CAF4164210.1"/>
    </source>
</evidence>
<evidence type="ECO:0000313" key="4">
    <source>
        <dbReference type="EMBL" id="CAF4682119.1"/>
    </source>
</evidence>
<name>A0A8S2RGE0_9BILA</name>